<dbReference type="EMBL" id="JAUPFM010000001">
    <property type="protein sequence ID" value="KAK2863380.1"/>
    <property type="molecule type" value="Genomic_DNA"/>
</dbReference>
<name>A0AA88NQ77_CHASR</name>
<dbReference type="Proteomes" id="UP001187415">
    <property type="component" value="Unassembled WGS sequence"/>
</dbReference>
<evidence type="ECO:0000256" key="1">
    <source>
        <dbReference type="SAM" id="MobiDB-lite"/>
    </source>
</evidence>
<accession>A0AA88NQ77</accession>
<dbReference type="AlphaFoldDB" id="A0AA88NQ77"/>
<feature type="region of interest" description="Disordered" evidence="1">
    <location>
        <begin position="177"/>
        <end position="244"/>
    </location>
</feature>
<sequence length="261" mass="29347">MMSFSNLSQLGFKQLSVHLVDCMKTPTDLRLDLKQESKDDNLVLKEISFCLVDCKQTLGLNGQVIHQEAEENYSSIKVDVKEEKESEDGIKVLNPELSHHLHWLGDTETEIILYKEVSECDDRHSNWGETKAEEIDELEPSHMQADEILLVLEEDSDSAEGVMWLSQGYKVSECCKSTTTTDQSGGTEDCRDPNPTNSLSVDITKLEEHDAEEDDEDERQKSSGPATGEKYQQQNESKPKSHQCEHCGKSFASVFAMVSAI</sequence>
<reference evidence="2" key="1">
    <citation type="submission" date="2023-07" db="EMBL/GenBank/DDBJ databases">
        <title>Chromosome-level Genome Assembly of Striped Snakehead (Channa striata).</title>
        <authorList>
            <person name="Liu H."/>
        </authorList>
    </citation>
    <scope>NUCLEOTIDE SEQUENCE</scope>
    <source>
        <strain evidence="2">Gz</strain>
        <tissue evidence="2">Muscle</tissue>
    </source>
</reference>
<feature type="compositionally biased region" description="Polar residues" evidence="1">
    <location>
        <begin position="222"/>
        <end position="236"/>
    </location>
</feature>
<evidence type="ECO:0000313" key="2">
    <source>
        <dbReference type="EMBL" id="KAK2863380.1"/>
    </source>
</evidence>
<evidence type="ECO:0000313" key="3">
    <source>
        <dbReference type="Proteomes" id="UP001187415"/>
    </source>
</evidence>
<organism evidence="2 3">
    <name type="scientific">Channa striata</name>
    <name type="common">Snakehead murrel</name>
    <name type="synonym">Ophicephalus striatus</name>
    <dbReference type="NCBI Taxonomy" id="64152"/>
    <lineage>
        <taxon>Eukaryota</taxon>
        <taxon>Metazoa</taxon>
        <taxon>Chordata</taxon>
        <taxon>Craniata</taxon>
        <taxon>Vertebrata</taxon>
        <taxon>Euteleostomi</taxon>
        <taxon>Actinopterygii</taxon>
        <taxon>Neopterygii</taxon>
        <taxon>Teleostei</taxon>
        <taxon>Neoteleostei</taxon>
        <taxon>Acanthomorphata</taxon>
        <taxon>Anabantaria</taxon>
        <taxon>Anabantiformes</taxon>
        <taxon>Channoidei</taxon>
        <taxon>Channidae</taxon>
        <taxon>Channa</taxon>
    </lineage>
</organism>
<feature type="compositionally biased region" description="Polar residues" evidence="1">
    <location>
        <begin position="177"/>
        <end position="186"/>
    </location>
</feature>
<protein>
    <submittedName>
        <fullName evidence="2">Uncharacterized protein</fullName>
    </submittedName>
</protein>
<proteinExistence type="predicted"/>
<gene>
    <name evidence="2" type="ORF">Q5P01_002913</name>
</gene>
<comment type="caution">
    <text evidence="2">The sequence shown here is derived from an EMBL/GenBank/DDBJ whole genome shotgun (WGS) entry which is preliminary data.</text>
</comment>
<keyword evidence="3" id="KW-1185">Reference proteome</keyword>